<proteinExistence type="predicted"/>
<organism evidence="2 3">
    <name type="scientific">Novipirellula galeiformis</name>
    <dbReference type="NCBI Taxonomy" id="2528004"/>
    <lineage>
        <taxon>Bacteria</taxon>
        <taxon>Pseudomonadati</taxon>
        <taxon>Planctomycetota</taxon>
        <taxon>Planctomycetia</taxon>
        <taxon>Pirellulales</taxon>
        <taxon>Pirellulaceae</taxon>
        <taxon>Novipirellula</taxon>
    </lineage>
</organism>
<name>A0A5C6CAC0_9BACT</name>
<dbReference type="AlphaFoldDB" id="A0A5C6CAC0"/>
<dbReference type="OrthoDB" id="275750at2"/>
<reference evidence="2 3" key="1">
    <citation type="submission" date="2019-02" db="EMBL/GenBank/DDBJ databases">
        <title>Deep-cultivation of Planctomycetes and their phenomic and genomic characterization uncovers novel biology.</title>
        <authorList>
            <person name="Wiegand S."/>
            <person name="Jogler M."/>
            <person name="Boedeker C."/>
            <person name="Pinto D."/>
            <person name="Vollmers J."/>
            <person name="Rivas-Marin E."/>
            <person name="Kohn T."/>
            <person name="Peeters S.H."/>
            <person name="Heuer A."/>
            <person name="Rast P."/>
            <person name="Oberbeckmann S."/>
            <person name="Bunk B."/>
            <person name="Jeske O."/>
            <person name="Meyerdierks A."/>
            <person name="Storesund J.E."/>
            <person name="Kallscheuer N."/>
            <person name="Luecker S."/>
            <person name="Lage O.M."/>
            <person name="Pohl T."/>
            <person name="Merkel B.J."/>
            <person name="Hornburger P."/>
            <person name="Mueller R.-W."/>
            <person name="Bruemmer F."/>
            <person name="Labrenz M."/>
            <person name="Spormann A.M."/>
            <person name="Op Den Camp H."/>
            <person name="Overmann J."/>
            <person name="Amann R."/>
            <person name="Jetten M.S.M."/>
            <person name="Mascher T."/>
            <person name="Medema M.H."/>
            <person name="Devos D.P."/>
            <person name="Kaster A.-K."/>
            <person name="Ovreas L."/>
            <person name="Rohde M."/>
            <person name="Galperin M.Y."/>
            <person name="Jogler C."/>
        </authorList>
    </citation>
    <scope>NUCLEOTIDE SEQUENCE [LARGE SCALE GENOMIC DNA]</scope>
    <source>
        <strain evidence="2 3">Pla52o</strain>
    </source>
</reference>
<comment type="caution">
    <text evidence="2">The sequence shown here is derived from an EMBL/GenBank/DDBJ whole genome shotgun (WGS) entry which is preliminary data.</text>
</comment>
<accession>A0A5C6CAC0</accession>
<feature type="transmembrane region" description="Helical" evidence="1">
    <location>
        <begin position="28"/>
        <end position="48"/>
    </location>
</feature>
<gene>
    <name evidence="2" type="ORF">Pla52o_41820</name>
</gene>
<protein>
    <submittedName>
        <fullName evidence="2">Uncharacterized protein</fullName>
    </submittedName>
</protein>
<feature type="transmembrane region" description="Helical" evidence="1">
    <location>
        <begin position="60"/>
        <end position="83"/>
    </location>
</feature>
<keyword evidence="1" id="KW-1133">Transmembrane helix</keyword>
<dbReference type="EMBL" id="SJPT01000007">
    <property type="protein sequence ID" value="TWU21148.1"/>
    <property type="molecule type" value="Genomic_DNA"/>
</dbReference>
<evidence type="ECO:0000313" key="3">
    <source>
        <dbReference type="Proteomes" id="UP000316304"/>
    </source>
</evidence>
<evidence type="ECO:0000313" key="2">
    <source>
        <dbReference type="EMBL" id="TWU21148.1"/>
    </source>
</evidence>
<keyword evidence="3" id="KW-1185">Reference proteome</keyword>
<evidence type="ECO:0000256" key="1">
    <source>
        <dbReference type="SAM" id="Phobius"/>
    </source>
</evidence>
<sequence>MSRIAIFFGLLLCTVTLAALIASMQKIPAQFCPMMLGIPMLFCGVVGLNPHRRKHAMHVAAAIALLGTLMGGSNTLFTLFRLLRGIEVNPLGMRIVMVMTVLCVVYLVLSIVSFIQTRRRRLTAS</sequence>
<dbReference type="RefSeq" id="WP_146596248.1">
    <property type="nucleotide sequence ID" value="NZ_SJPT01000007.1"/>
</dbReference>
<keyword evidence="1" id="KW-0812">Transmembrane</keyword>
<dbReference type="Proteomes" id="UP000316304">
    <property type="component" value="Unassembled WGS sequence"/>
</dbReference>
<keyword evidence="1" id="KW-0472">Membrane</keyword>
<feature type="transmembrane region" description="Helical" evidence="1">
    <location>
        <begin position="95"/>
        <end position="115"/>
    </location>
</feature>